<dbReference type="Proteomes" id="UP001196870">
    <property type="component" value="Unassembled WGS sequence"/>
</dbReference>
<sequence>MPRECKISIRYVPPSQRSPEGYLGATVSYAPVPGEAWSRGSDLAGGPASTETLGRITRDIEAVMAGHRNADDMDKP</sequence>
<evidence type="ECO:0000313" key="1">
    <source>
        <dbReference type="EMBL" id="MBR0668727.1"/>
    </source>
</evidence>
<name>A0ABS5F855_9PROT</name>
<dbReference type="RefSeq" id="WP_211856658.1">
    <property type="nucleotide sequence ID" value="NZ_JAAGBB010000067.1"/>
</dbReference>
<gene>
    <name evidence="1" type="ORF">GXW71_30540</name>
</gene>
<comment type="caution">
    <text evidence="1">The sequence shown here is derived from an EMBL/GenBank/DDBJ whole genome shotgun (WGS) entry which is preliminary data.</text>
</comment>
<evidence type="ECO:0000313" key="2">
    <source>
        <dbReference type="Proteomes" id="UP001196870"/>
    </source>
</evidence>
<proteinExistence type="predicted"/>
<organism evidence="1 2">
    <name type="scientific">Plastoroseomonas hellenica</name>
    <dbReference type="NCBI Taxonomy" id="2687306"/>
    <lineage>
        <taxon>Bacteria</taxon>
        <taxon>Pseudomonadati</taxon>
        <taxon>Pseudomonadota</taxon>
        <taxon>Alphaproteobacteria</taxon>
        <taxon>Acetobacterales</taxon>
        <taxon>Acetobacteraceae</taxon>
        <taxon>Plastoroseomonas</taxon>
    </lineage>
</organism>
<dbReference type="EMBL" id="JAAGBB010000067">
    <property type="protein sequence ID" value="MBR0668727.1"/>
    <property type="molecule type" value="Genomic_DNA"/>
</dbReference>
<keyword evidence="2" id="KW-1185">Reference proteome</keyword>
<protein>
    <submittedName>
        <fullName evidence="1">Uncharacterized protein</fullName>
    </submittedName>
</protein>
<accession>A0ABS5F855</accession>
<reference evidence="2" key="1">
    <citation type="journal article" date="2021" name="Syst. Appl. Microbiol.">
        <title>Roseomonas hellenica sp. nov., isolated from roots of wild-growing Alkanna tinctoria.</title>
        <authorList>
            <person name="Rat A."/>
            <person name="Naranjo H.D."/>
            <person name="Lebbe L."/>
            <person name="Cnockaert M."/>
            <person name="Krigas N."/>
            <person name="Grigoriadou K."/>
            <person name="Maloupa E."/>
            <person name="Willems A."/>
        </authorList>
    </citation>
    <scope>NUCLEOTIDE SEQUENCE [LARGE SCALE GENOMIC DNA]</scope>
    <source>
        <strain evidence="2">LMG 31523</strain>
    </source>
</reference>